<keyword evidence="3" id="KW-1185">Reference proteome</keyword>
<dbReference type="Pfam" id="PF08240">
    <property type="entry name" value="ADH_N"/>
    <property type="match status" value="1"/>
</dbReference>
<proteinExistence type="predicted"/>
<evidence type="ECO:0000259" key="1">
    <source>
        <dbReference type="SMART" id="SM00829"/>
    </source>
</evidence>
<comment type="caution">
    <text evidence="2">The sequence shown here is derived from an EMBL/GenBank/DDBJ whole genome shotgun (WGS) entry which is preliminary data.</text>
</comment>
<dbReference type="PANTHER" id="PTHR44013">
    <property type="entry name" value="ZINC-TYPE ALCOHOL DEHYDROGENASE-LIKE PROTEIN C16A3.02C"/>
    <property type="match status" value="1"/>
</dbReference>
<dbReference type="CDD" id="cd08267">
    <property type="entry name" value="MDR1"/>
    <property type="match status" value="1"/>
</dbReference>
<dbReference type="SUPFAM" id="SSF50129">
    <property type="entry name" value="GroES-like"/>
    <property type="match status" value="1"/>
</dbReference>
<dbReference type="RefSeq" id="WP_251805770.1">
    <property type="nucleotide sequence ID" value="NZ_CP166679.1"/>
</dbReference>
<dbReference type="InterPro" id="IPR036291">
    <property type="entry name" value="NAD(P)-bd_dom_sf"/>
</dbReference>
<organism evidence="2 3">
    <name type="scientific">Arenibacter antarcticus</name>
    <dbReference type="NCBI Taxonomy" id="2040469"/>
    <lineage>
        <taxon>Bacteria</taxon>
        <taxon>Pseudomonadati</taxon>
        <taxon>Bacteroidota</taxon>
        <taxon>Flavobacteriia</taxon>
        <taxon>Flavobacteriales</taxon>
        <taxon>Flavobacteriaceae</taxon>
        <taxon>Arenibacter</taxon>
    </lineage>
</organism>
<dbReference type="Proteomes" id="UP001597532">
    <property type="component" value="Unassembled WGS sequence"/>
</dbReference>
<dbReference type="InterPro" id="IPR013154">
    <property type="entry name" value="ADH-like_N"/>
</dbReference>
<gene>
    <name evidence="2" type="ORF">ACFS1K_10585</name>
</gene>
<protein>
    <submittedName>
        <fullName evidence="2">NAD(P)-dependent alcohol dehydrogenase</fullName>
    </submittedName>
</protein>
<dbReference type="SUPFAM" id="SSF51735">
    <property type="entry name" value="NAD(P)-binding Rossmann-fold domains"/>
    <property type="match status" value="1"/>
</dbReference>
<evidence type="ECO:0000313" key="3">
    <source>
        <dbReference type="Proteomes" id="UP001597532"/>
    </source>
</evidence>
<sequence>MKAVITTKYGPPEVLKIHKVNKPAPKDHEILLRVYATAVTSGDARIRGMNIPFGFEFISRLMFGFNKPRNPILGGIFAGEIEAIGAKVKMFNKGDMVFGATESFGCYADYVVVPERGAIVKKPANISFDEAAAIPFGALTSLKFLRDFGKIKADQKVLVNGASGDLGTFAIQLAKYYGAKVTGICSTKNRDLVTSLGADDVIDYTKSNFTKSNTQYDLIFDTLGNLSFSSCRSSLTPKGTFLTAVAKLHYFFIMPLTALKGNKKLKTGVALFNKQDLQFIVDLLEQGKIIPVIDRKYRVTEITAAHRYVDEGHKVGSVVITLKHDYKLSME</sequence>
<dbReference type="InterPro" id="IPR011032">
    <property type="entry name" value="GroES-like_sf"/>
</dbReference>
<dbReference type="InterPro" id="IPR052733">
    <property type="entry name" value="Chloroplast_QOR"/>
</dbReference>
<dbReference type="Gene3D" id="3.40.50.720">
    <property type="entry name" value="NAD(P)-binding Rossmann-like Domain"/>
    <property type="match status" value="1"/>
</dbReference>
<feature type="domain" description="Enoyl reductase (ER)" evidence="1">
    <location>
        <begin position="10"/>
        <end position="320"/>
    </location>
</feature>
<dbReference type="EMBL" id="JBHUOK010000030">
    <property type="protein sequence ID" value="MFD2790211.1"/>
    <property type="molecule type" value="Genomic_DNA"/>
</dbReference>
<dbReference type="Gene3D" id="3.90.180.10">
    <property type="entry name" value="Medium-chain alcohol dehydrogenases, catalytic domain"/>
    <property type="match status" value="1"/>
</dbReference>
<name>A0ABW5VJS0_9FLAO</name>
<evidence type="ECO:0000313" key="2">
    <source>
        <dbReference type="EMBL" id="MFD2790211.1"/>
    </source>
</evidence>
<dbReference type="InterPro" id="IPR020843">
    <property type="entry name" value="ER"/>
</dbReference>
<reference evidence="3" key="1">
    <citation type="journal article" date="2019" name="Int. J. Syst. Evol. Microbiol.">
        <title>The Global Catalogue of Microorganisms (GCM) 10K type strain sequencing project: providing services to taxonomists for standard genome sequencing and annotation.</title>
        <authorList>
            <consortium name="The Broad Institute Genomics Platform"/>
            <consortium name="The Broad Institute Genome Sequencing Center for Infectious Disease"/>
            <person name="Wu L."/>
            <person name="Ma J."/>
        </authorList>
    </citation>
    <scope>NUCLEOTIDE SEQUENCE [LARGE SCALE GENOMIC DNA]</scope>
    <source>
        <strain evidence="3">KCTC 52924</strain>
    </source>
</reference>
<dbReference type="PANTHER" id="PTHR44013:SF1">
    <property type="entry name" value="ZINC-TYPE ALCOHOL DEHYDROGENASE-LIKE PROTEIN C16A3.02C"/>
    <property type="match status" value="1"/>
</dbReference>
<dbReference type="SMART" id="SM00829">
    <property type="entry name" value="PKS_ER"/>
    <property type="match status" value="1"/>
</dbReference>
<dbReference type="Pfam" id="PF13602">
    <property type="entry name" value="ADH_zinc_N_2"/>
    <property type="match status" value="1"/>
</dbReference>
<accession>A0ABW5VJS0</accession>